<dbReference type="PROSITE" id="PS00137">
    <property type="entry name" value="SUBTILASE_HIS"/>
    <property type="match status" value="1"/>
</dbReference>
<dbReference type="PANTHER" id="PTHR43806:SF11">
    <property type="entry name" value="CEREVISIN-RELATED"/>
    <property type="match status" value="1"/>
</dbReference>
<keyword evidence="4 5" id="KW-0720">Serine protease</keyword>
<sequence>MNIKAITYSVVTSLLLFAACRKSDKIAADNSTDNCVVQQSTSSGTIIDGQYIIAYRESTNVNLSTTARTASFTNTLLQRNNISSTALRQTFTGATGGFIARLSNTELQRLKLDTTISFIEQDRIIAFGTCFQVVEPKTITWNVARVGYGDGTGKTAWIIDSGIDFNHPDLNADATRSKSFINGVTSAADENGHGTHVAGIIGAKNNSIGVLGVASGASLVALRVFNKDGEGTLSSIVQALSYVNSNGKAGDVVNLSLGEDEISAILDQQVQNTAAKGIYVAIAAGNDRKPAVEFSPGRANGANIYTVSAVDSLDNFASFSNYGNDCVDFAAPGVRITSTYLNGKYAIFSGTSMAAPHVAGLLLLKGKSITSSGKALNDPDGTADPIAHK</sequence>
<dbReference type="PANTHER" id="PTHR43806">
    <property type="entry name" value="PEPTIDASE S8"/>
    <property type="match status" value="1"/>
</dbReference>
<evidence type="ECO:0000313" key="8">
    <source>
        <dbReference type="EMBL" id="THU36854.1"/>
    </source>
</evidence>
<dbReference type="GO" id="GO:0006508">
    <property type="term" value="P:proteolysis"/>
    <property type="evidence" value="ECO:0007669"/>
    <property type="project" value="UniProtKB-KW"/>
</dbReference>
<proteinExistence type="inferred from homology"/>
<dbReference type="InterPro" id="IPR000209">
    <property type="entry name" value="Peptidase_S8/S53_dom"/>
</dbReference>
<dbReference type="InterPro" id="IPR015500">
    <property type="entry name" value="Peptidase_S8_subtilisin-rel"/>
</dbReference>
<evidence type="ECO:0000256" key="4">
    <source>
        <dbReference type="ARBA" id="ARBA00022825"/>
    </source>
</evidence>
<dbReference type="InterPro" id="IPR037045">
    <property type="entry name" value="S8pro/Inhibitor_I9_sf"/>
</dbReference>
<feature type="domain" description="Peptidase S8/S53" evidence="7">
    <location>
        <begin position="158"/>
        <end position="363"/>
    </location>
</feature>
<feature type="active site" description="Charge relay system" evidence="5">
    <location>
        <position position="352"/>
    </location>
</feature>
<organism evidence="8 9">
    <name type="scientific">Niastella caeni</name>
    <dbReference type="NCBI Taxonomy" id="2569763"/>
    <lineage>
        <taxon>Bacteria</taxon>
        <taxon>Pseudomonadati</taxon>
        <taxon>Bacteroidota</taxon>
        <taxon>Chitinophagia</taxon>
        <taxon>Chitinophagales</taxon>
        <taxon>Chitinophagaceae</taxon>
        <taxon>Niastella</taxon>
    </lineage>
</organism>
<dbReference type="PROSITE" id="PS00136">
    <property type="entry name" value="SUBTILASE_ASP"/>
    <property type="match status" value="1"/>
</dbReference>
<dbReference type="SUPFAM" id="SSF52743">
    <property type="entry name" value="Subtilisin-like"/>
    <property type="match status" value="1"/>
</dbReference>
<feature type="active site" description="Charge relay system" evidence="5">
    <location>
        <position position="160"/>
    </location>
</feature>
<dbReference type="InterPro" id="IPR023828">
    <property type="entry name" value="Peptidase_S8_Ser-AS"/>
</dbReference>
<evidence type="ECO:0000256" key="3">
    <source>
        <dbReference type="ARBA" id="ARBA00022801"/>
    </source>
</evidence>
<dbReference type="InterPro" id="IPR023827">
    <property type="entry name" value="Peptidase_S8_Asp-AS"/>
</dbReference>
<keyword evidence="2 5" id="KW-0645">Protease</keyword>
<comment type="caution">
    <text evidence="8">The sequence shown here is derived from an EMBL/GenBank/DDBJ whole genome shotgun (WGS) entry which is preliminary data.</text>
</comment>
<evidence type="ECO:0000256" key="2">
    <source>
        <dbReference type="ARBA" id="ARBA00022670"/>
    </source>
</evidence>
<keyword evidence="3 5" id="KW-0378">Hydrolase</keyword>
<dbReference type="PROSITE" id="PS00138">
    <property type="entry name" value="SUBTILASE_SER"/>
    <property type="match status" value="1"/>
</dbReference>
<dbReference type="InterPro" id="IPR050131">
    <property type="entry name" value="Peptidase_S8_subtilisin-like"/>
</dbReference>
<gene>
    <name evidence="8" type="ORF">FAM09_17975</name>
</gene>
<dbReference type="Gene3D" id="3.30.70.80">
    <property type="entry name" value="Peptidase S8 propeptide/proteinase inhibitor I9"/>
    <property type="match status" value="1"/>
</dbReference>
<accession>A0A4S8HSA7</accession>
<name>A0A4S8HSA7_9BACT</name>
<dbReference type="RefSeq" id="WP_136578530.1">
    <property type="nucleotide sequence ID" value="NZ_STFF01000005.1"/>
</dbReference>
<dbReference type="GO" id="GO:0004252">
    <property type="term" value="F:serine-type endopeptidase activity"/>
    <property type="evidence" value="ECO:0007669"/>
    <property type="project" value="UniProtKB-UniRule"/>
</dbReference>
<dbReference type="InterPro" id="IPR036852">
    <property type="entry name" value="Peptidase_S8/S53_dom_sf"/>
</dbReference>
<evidence type="ECO:0000256" key="6">
    <source>
        <dbReference type="RuleBase" id="RU003355"/>
    </source>
</evidence>
<dbReference type="PRINTS" id="PR00723">
    <property type="entry name" value="SUBTILISIN"/>
</dbReference>
<protein>
    <submittedName>
        <fullName evidence="8">S8 family peptidase</fullName>
    </submittedName>
</protein>
<evidence type="ECO:0000256" key="1">
    <source>
        <dbReference type="ARBA" id="ARBA00011073"/>
    </source>
</evidence>
<evidence type="ECO:0000259" key="7">
    <source>
        <dbReference type="Pfam" id="PF00082"/>
    </source>
</evidence>
<dbReference type="EMBL" id="STFF01000005">
    <property type="protein sequence ID" value="THU36854.1"/>
    <property type="molecule type" value="Genomic_DNA"/>
</dbReference>
<comment type="similarity">
    <text evidence="1 5 6">Belongs to the peptidase S8 family.</text>
</comment>
<dbReference type="AlphaFoldDB" id="A0A4S8HSA7"/>
<dbReference type="OrthoDB" id="9813435at2"/>
<keyword evidence="9" id="KW-1185">Reference proteome</keyword>
<evidence type="ECO:0000256" key="5">
    <source>
        <dbReference type="PROSITE-ProRule" id="PRU01240"/>
    </source>
</evidence>
<dbReference type="Gene3D" id="3.40.50.200">
    <property type="entry name" value="Peptidase S8/S53 domain"/>
    <property type="match status" value="1"/>
</dbReference>
<dbReference type="PROSITE" id="PS51892">
    <property type="entry name" value="SUBTILASE"/>
    <property type="match status" value="1"/>
</dbReference>
<feature type="active site" description="Charge relay system" evidence="5">
    <location>
        <position position="193"/>
    </location>
</feature>
<dbReference type="Proteomes" id="UP000306918">
    <property type="component" value="Unassembled WGS sequence"/>
</dbReference>
<dbReference type="InterPro" id="IPR022398">
    <property type="entry name" value="Peptidase_S8_His-AS"/>
</dbReference>
<dbReference type="SUPFAM" id="SSF54897">
    <property type="entry name" value="Protease propeptides/inhibitors"/>
    <property type="match status" value="1"/>
</dbReference>
<evidence type="ECO:0000313" key="9">
    <source>
        <dbReference type="Proteomes" id="UP000306918"/>
    </source>
</evidence>
<dbReference type="GO" id="GO:0005615">
    <property type="term" value="C:extracellular space"/>
    <property type="evidence" value="ECO:0007669"/>
    <property type="project" value="TreeGrafter"/>
</dbReference>
<dbReference type="Pfam" id="PF00082">
    <property type="entry name" value="Peptidase_S8"/>
    <property type="match status" value="1"/>
</dbReference>
<reference evidence="8 9" key="1">
    <citation type="submission" date="2019-04" db="EMBL/GenBank/DDBJ databases">
        <title>Niastella caeni sp. nov., isolated from activated sludge.</title>
        <authorList>
            <person name="Sheng M."/>
        </authorList>
    </citation>
    <scope>NUCLEOTIDE SEQUENCE [LARGE SCALE GENOMIC DNA]</scope>
    <source>
        <strain evidence="8 9">HX-2-15</strain>
    </source>
</reference>
<dbReference type="PROSITE" id="PS51257">
    <property type="entry name" value="PROKAR_LIPOPROTEIN"/>
    <property type="match status" value="1"/>
</dbReference>